<accession>A0A8J2QNZ0</accession>
<organism evidence="1 2">
    <name type="scientific">Danaus chrysippus</name>
    <name type="common">African queen</name>
    <dbReference type="NCBI Taxonomy" id="151541"/>
    <lineage>
        <taxon>Eukaryota</taxon>
        <taxon>Metazoa</taxon>
        <taxon>Ecdysozoa</taxon>
        <taxon>Arthropoda</taxon>
        <taxon>Hexapoda</taxon>
        <taxon>Insecta</taxon>
        <taxon>Pterygota</taxon>
        <taxon>Neoptera</taxon>
        <taxon>Endopterygota</taxon>
        <taxon>Lepidoptera</taxon>
        <taxon>Glossata</taxon>
        <taxon>Ditrysia</taxon>
        <taxon>Papilionoidea</taxon>
        <taxon>Nymphalidae</taxon>
        <taxon>Danainae</taxon>
        <taxon>Danaini</taxon>
        <taxon>Danaina</taxon>
        <taxon>Danaus</taxon>
        <taxon>Anosia</taxon>
    </lineage>
</organism>
<dbReference type="Proteomes" id="UP000789524">
    <property type="component" value="Unassembled WGS sequence"/>
</dbReference>
<reference evidence="1" key="1">
    <citation type="submission" date="2021-09" db="EMBL/GenBank/DDBJ databases">
        <authorList>
            <person name="Martin H S."/>
        </authorList>
    </citation>
    <scope>NUCLEOTIDE SEQUENCE</scope>
</reference>
<comment type="caution">
    <text evidence="1">The sequence shown here is derived from an EMBL/GenBank/DDBJ whole genome shotgun (WGS) entry which is preliminary data.</text>
</comment>
<evidence type="ECO:0000313" key="1">
    <source>
        <dbReference type="EMBL" id="CAG9566795.1"/>
    </source>
</evidence>
<dbReference type="EMBL" id="CAKASE010000057">
    <property type="protein sequence ID" value="CAG9566795.1"/>
    <property type="molecule type" value="Genomic_DNA"/>
</dbReference>
<name>A0A8J2QNZ0_9NEOP</name>
<dbReference type="AlphaFoldDB" id="A0A8J2QNZ0"/>
<keyword evidence="2" id="KW-1185">Reference proteome</keyword>
<sequence length="107" mass="11895">MSARRAAAASRPVSLQCVCSQHDQPYMWRRPVIRTTPSLSHLPASIPGPIFSCSVLGVCQLVECDSSLGEKGRKNADGIRRRRRRRRCAVRLCTINQSHPGDPELTI</sequence>
<evidence type="ECO:0000313" key="2">
    <source>
        <dbReference type="Proteomes" id="UP000789524"/>
    </source>
</evidence>
<proteinExistence type="predicted"/>
<protein>
    <submittedName>
        <fullName evidence="1">(African queen) hypothetical protein</fullName>
    </submittedName>
</protein>
<gene>
    <name evidence="1" type="ORF">DCHRY22_LOCUS7383</name>
</gene>